<feature type="region of interest" description="Disordered" evidence="2">
    <location>
        <begin position="290"/>
        <end position="314"/>
    </location>
</feature>
<dbReference type="PANTHER" id="PTHR42987">
    <property type="entry name" value="PEPTIDASE S49"/>
    <property type="match status" value="1"/>
</dbReference>
<evidence type="ECO:0000256" key="2">
    <source>
        <dbReference type="SAM" id="MobiDB-lite"/>
    </source>
</evidence>
<protein>
    <recommendedName>
        <fullName evidence="3">Peptidase S49 domain-containing protein</fullName>
    </recommendedName>
</protein>
<feature type="domain" description="Peptidase S49" evidence="3">
    <location>
        <begin position="144"/>
        <end position="285"/>
    </location>
</feature>
<proteinExistence type="inferred from homology"/>
<gene>
    <name evidence="4" type="ORF">LCGC14_0438200</name>
</gene>
<comment type="similarity">
    <text evidence="1">Belongs to the peptidase S49 family.</text>
</comment>
<dbReference type="InterPro" id="IPR029045">
    <property type="entry name" value="ClpP/crotonase-like_dom_sf"/>
</dbReference>
<feature type="region of interest" description="Disordered" evidence="2">
    <location>
        <begin position="196"/>
        <end position="222"/>
    </location>
</feature>
<evidence type="ECO:0000259" key="3">
    <source>
        <dbReference type="Pfam" id="PF01343"/>
    </source>
</evidence>
<dbReference type="PANTHER" id="PTHR42987:SF4">
    <property type="entry name" value="PROTEASE SOHB-RELATED"/>
    <property type="match status" value="1"/>
</dbReference>
<dbReference type="Gene3D" id="3.90.226.10">
    <property type="entry name" value="2-enoyl-CoA Hydratase, Chain A, domain 1"/>
    <property type="match status" value="1"/>
</dbReference>
<sequence>MSKDLTALIAAIRSQPWAILPDYLAAIEAIAARALDDDVLERIARDGHIENVDASKMAIAAVGTRLEGARMSTIRDGCAVIPVIGAIFPRASMVGASTDGTSLDAVMRDHRVALASADVERIVMLFDSPGGVVSGLGEAAEMLRASTKPITAFITGNGASAAYWLASQASEIVMDRSAAVGSIGVVASMTRQEAPDANGRRSYEVVSTGAPMKRPDPSTEEGKAAIQRDIDAIEEIFIADVAAGRKVTEARVRAEFGQGAMLSAARAVAAGMADRMGTLEALLSEKSGRTRQPVVGSRARASTDIETRRAAIRS</sequence>
<feature type="compositionally biased region" description="Basic and acidic residues" evidence="2">
    <location>
        <begin position="213"/>
        <end position="222"/>
    </location>
</feature>
<dbReference type="Pfam" id="PF01343">
    <property type="entry name" value="Peptidase_S49"/>
    <property type="match status" value="1"/>
</dbReference>
<dbReference type="GO" id="GO:0006508">
    <property type="term" value="P:proteolysis"/>
    <property type="evidence" value="ECO:0007669"/>
    <property type="project" value="InterPro"/>
</dbReference>
<dbReference type="CDD" id="cd07022">
    <property type="entry name" value="S49_Sppa_36K_type"/>
    <property type="match status" value="1"/>
</dbReference>
<reference evidence="4" key="1">
    <citation type="journal article" date="2015" name="Nature">
        <title>Complex archaea that bridge the gap between prokaryotes and eukaryotes.</title>
        <authorList>
            <person name="Spang A."/>
            <person name="Saw J.H."/>
            <person name="Jorgensen S.L."/>
            <person name="Zaremba-Niedzwiedzka K."/>
            <person name="Martijn J."/>
            <person name="Lind A.E."/>
            <person name="van Eijk R."/>
            <person name="Schleper C."/>
            <person name="Guy L."/>
            <person name="Ettema T.J."/>
        </authorList>
    </citation>
    <scope>NUCLEOTIDE SEQUENCE</scope>
</reference>
<dbReference type="EMBL" id="LAZR01000420">
    <property type="protein sequence ID" value="KKN69720.1"/>
    <property type="molecule type" value="Genomic_DNA"/>
</dbReference>
<dbReference type="SUPFAM" id="SSF52096">
    <property type="entry name" value="ClpP/crotonase"/>
    <property type="match status" value="1"/>
</dbReference>
<dbReference type="InterPro" id="IPR033855">
    <property type="entry name" value="Protein_C"/>
</dbReference>
<evidence type="ECO:0000313" key="4">
    <source>
        <dbReference type="EMBL" id="KKN69720.1"/>
    </source>
</evidence>
<accession>A0A0F9SL57</accession>
<dbReference type="InterPro" id="IPR002142">
    <property type="entry name" value="Peptidase_S49"/>
</dbReference>
<organism evidence="4">
    <name type="scientific">marine sediment metagenome</name>
    <dbReference type="NCBI Taxonomy" id="412755"/>
    <lineage>
        <taxon>unclassified sequences</taxon>
        <taxon>metagenomes</taxon>
        <taxon>ecological metagenomes</taxon>
    </lineage>
</organism>
<evidence type="ECO:0000256" key="1">
    <source>
        <dbReference type="ARBA" id="ARBA00008683"/>
    </source>
</evidence>
<comment type="caution">
    <text evidence="4">The sequence shown here is derived from an EMBL/GenBank/DDBJ whole genome shotgun (WGS) entry which is preliminary data.</text>
</comment>
<dbReference type="GO" id="GO:0008233">
    <property type="term" value="F:peptidase activity"/>
    <property type="evidence" value="ECO:0007669"/>
    <property type="project" value="InterPro"/>
</dbReference>
<feature type="compositionally biased region" description="Basic and acidic residues" evidence="2">
    <location>
        <begin position="301"/>
        <end position="314"/>
    </location>
</feature>
<dbReference type="AlphaFoldDB" id="A0A0F9SL57"/>
<name>A0A0F9SL57_9ZZZZ</name>